<evidence type="ECO:0000313" key="10">
    <source>
        <dbReference type="Proteomes" id="UP000327013"/>
    </source>
</evidence>
<comment type="subcellular location">
    <subcellularLocation>
        <location evidence="1">Vacuole membrane</location>
        <topology evidence="1">Peripheral membrane protein</topology>
    </subcellularLocation>
</comment>
<keyword evidence="2" id="KW-0926">Vacuole</keyword>
<comment type="catalytic activity">
    <reaction evidence="5">
        <text>a 1,2-diacyl-sn-glycero-3-phospho-(1D-myo-inositol-3,5-bisphosphate) + H2O = a 1,2-diacyl-sn-glycero-3-phospho-(1D-myo-inositol-3-phosphate) + phosphate</text>
        <dbReference type="Rhea" id="RHEA:32955"/>
        <dbReference type="ChEBI" id="CHEBI:15377"/>
        <dbReference type="ChEBI" id="CHEBI:43474"/>
        <dbReference type="ChEBI" id="CHEBI:57923"/>
        <dbReference type="ChEBI" id="CHEBI:58088"/>
    </reaction>
</comment>
<evidence type="ECO:0000313" key="9">
    <source>
        <dbReference type="EMBL" id="KAB8364850.1"/>
    </source>
</evidence>
<reference evidence="9 10" key="1">
    <citation type="submission" date="2019-06" db="EMBL/GenBank/DDBJ databases">
        <title>A chromosomal-level reference genome of Carpinus fangiana (Coryloideae, Betulaceae).</title>
        <authorList>
            <person name="Yang X."/>
            <person name="Wang Z."/>
            <person name="Zhang L."/>
            <person name="Hao G."/>
            <person name="Liu J."/>
            <person name="Yang Y."/>
        </authorList>
    </citation>
    <scope>NUCLEOTIDE SEQUENCE [LARGE SCALE GENOMIC DNA]</scope>
    <source>
        <strain evidence="9">Cfa_2016G</strain>
        <tissue evidence="9">Leaf</tissue>
    </source>
</reference>
<evidence type="ECO:0000256" key="4">
    <source>
        <dbReference type="ARBA" id="ARBA00023136"/>
    </source>
</evidence>
<evidence type="ECO:0000259" key="8">
    <source>
        <dbReference type="PROSITE" id="PS50275"/>
    </source>
</evidence>
<feature type="compositionally biased region" description="Polar residues" evidence="7">
    <location>
        <begin position="794"/>
        <end position="807"/>
    </location>
</feature>
<name>A0A5N6KZA9_9ROSI</name>
<dbReference type="EMBL" id="VIBQ01000018">
    <property type="protein sequence ID" value="KAB8364850.1"/>
    <property type="molecule type" value="Genomic_DNA"/>
</dbReference>
<evidence type="ECO:0000256" key="6">
    <source>
        <dbReference type="ARBA" id="ARBA00023464"/>
    </source>
</evidence>
<dbReference type="Proteomes" id="UP000327013">
    <property type="component" value="Unassembled WGS sequence"/>
</dbReference>
<dbReference type="Pfam" id="PF02383">
    <property type="entry name" value="Syja_N"/>
    <property type="match status" value="1"/>
</dbReference>
<dbReference type="PANTHER" id="PTHR45738:SF5">
    <property type="entry name" value="POLYPHOSPHOINOSITIDE PHOSPHATASE"/>
    <property type="match status" value="1"/>
</dbReference>
<accession>A0A5N6KZA9</accession>
<feature type="compositionally biased region" description="Polar residues" evidence="7">
    <location>
        <begin position="20"/>
        <end position="31"/>
    </location>
</feature>
<feature type="domain" description="SAC" evidence="8">
    <location>
        <begin position="255"/>
        <end position="615"/>
    </location>
</feature>
<gene>
    <name evidence="9" type="ORF">FH972_024713</name>
</gene>
<feature type="compositionally biased region" description="Polar residues" evidence="7">
    <location>
        <begin position="57"/>
        <end position="68"/>
    </location>
</feature>
<keyword evidence="10" id="KW-1185">Reference proteome</keyword>
<evidence type="ECO:0000256" key="1">
    <source>
        <dbReference type="ARBA" id="ARBA00004148"/>
    </source>
</evidence>
<feature type="region of interest" description="Disordered" evidence="7">
    <location>
        <begin position="1"/>
        <end position="102"/>
    </location>
</feature>
<comment type="subunit">
    <text evidence="6">Component of the PI(3,5)P2 regulatory complex at least composed of ATG18, SAC/FIG4, FAB1 and VAC14.</text>
</comment>
<comment type="caution">
    <text evidence="9">The sequence shown here is derived from an EMBL/GenBank/DDBJ whole genome shotgun (WGS) entry which is preliminary data.</text>
</comment>
<evidence type="ECO:0000256" key="3">
    <source>
        <dbReference type="ARBA" id="ARBA00022801"/>
    </source>
</evidence>
<evidence type="ECO:0000256" key="7">
    <source>
        <dbReference type="SAM" id="MobiDB-lite"/>
    </source>
</evidence>
<keyword evidence="3" id="KW-0378">Hydrolase</keyword>
<evidence type="ECO:0000256" key="5">
    <source>
        <dbReference type="ARBA" id="ARBA00023337"/>
    </source>
</evidence>
<dbReference type="OrthoDB" id="405996at2759"/>
<organism evidence="9 10">
    <name type="scientific">Carpinus fangiana</name>
    <dbReference type="NCBI Taxonomy" id="176857"/>
    <lineage>
        <taxon>Eukaryota</taxon>
        <taxon>Viridiplantae</taxon>
        <taxon>Streptophyta</taxon>
        <taxon>Embryophyta</taxon>
        <taxon>Tracheophyta</taxon>
        <taxon>Spermatophyta</taxon>
        <taxon>Magnoliopsida</taxon>
        <taxon>eudicotyledons</taxon>
        <taxon>Gunneridae</taxon>
        <taxon>Pentapetalae</taxon>
        <taxon>rosids</taxon>
        <taxon>fabids</taxon>
        <taxon>Fagales</taxon>
        <taxon>Betulaceae</taxon>
        <taxon>Carpinus</taxon>
    </lineage>
</organism>
<dbReference type="GO" id="GO:0046856">
    <property type="term" value="P:phosphatidylinositol dephosphorylation"/>
    <property type="evidence" value="ECO:0007669"/>
    <property type="project" value="InterPro"/>
</dbReference>
<dbReference type="GO" id="GO:0043813">
    <property type="term" value="F:phosphatidylinositol-3,5-bisphosphate 5-phosphatase activity"/>
    <property type="evidence" value="ECO:0007669"/>
    <property type="project" value="InterPro"/>
</dbReference>
<dbReference type="PANTHER" id="PTHR45738">
    <property type="entry name" value="POLYPHOSPHOINOSITIDE PHOSPHATASE"/>
    <property type="match status" value="1"/>
</dbReference>
<dbReference type="AlphaFoldDB" id="A0A5N6KZA9"/>
<keyword evidence="4" id="KW-0472">Membrane</keyword>
<sequence length="845" mass="96647">MEDHESKGGSLGDHRKRVPSPSQSIEFSTIKLNEAVPTDGDDYGISAAIERDMDEPSAQSPSADQTSLHDPLRAVEQEEPAEPNPFERSSSPSQMRRNKSATYERAAELQLHKLHRISLYETQTRYYIIGGDITETHWRMLKIDRTSAPSRLNIIEDEIVYSKKEMNQLLNALEDGNRSAGGMKLLSLAWGILGFIRFTDAYYMLLITKRSQVAMIGGYYIYQVDGTETVPLTTGPSSSFRTNRNPEEARYLSILQNLDLHRSFYFSYCYDVTRTLQHNIIRHRSMLASGESRPHRSTEYNPMFVWNRYLLDPAVQNLKNPYDWCVPVIHGFIDQSSVNVFGRNLYVTLIARRSRFFAGARFLKRGANDLGYVANDVETEQIVADMMLTSFNASKMQPLKNPNYTAFVQHRGSIPLYWTQDNSGVAPKPAIDLKLVDPFYATSALHFDNLFERYGAPVCCLNLIKQVERTPRESKLFHEYKRAIDYLNQSLPDEKKIVYEAYDMSRMAKKRGIDVIRDLENVATRLVSATGFFHNGNSACAENSVQNGVVRSNCIDCLDRTNAAQFVVGKRALEFQLQALGVIADATLNYDTDITNLFAHMFNDHGDTLASQYGGSHLVNTTDSYRKINNWQSHSRDMLESFKRYYHNSFLDSQRQEAYNLFLGNYVFVQGQAMLWDLPNDYYLHHAMPSAWTSKRRNYITWYSPENLIDRVLPPVPPLGPGSSSSFDKDWWHEYYRPPILSSFMRLFAYTVNSTTRYVPKSTTEGFDMSPFTVRKHVIDSADGKHRKRDLSVDSESQEITPLSASTPPRAVGSRISSLQKWLRTPPETRFNRHSHARTHNKAVG</sequence>
<feature type="region of interest" description="Disordered" evidence="7">
    <location>
        <begin position="783"/>
        <end position="812"/>
    </location>
</feature>
<proteinExistence type="predicted"/>
<dbReference type="PROSITE" id="PS50275">
    <property type="entry name" value="SAC"/>
    <property type="match status" value="1"/>
</dbReference>
<protein>
    <recommendedName>
        <fullName evidence="8">SAC domain-containing protein</fullName>
    </recommendedName>
</protein>
<dbReference type="InterPro" id="IPR043573">
    <property type="entry name" value="Fig4-like"/>
</dbReference>
<dbReference type="InterPro" id="IPR002013">
    <property type="entry name" value="SAC_dom"/>
</dbReference>
<evidence type="ECO:0000256" key="2">
    <source>
        <dbReference type="ARBA" id="ARBA00022554"/>
    </source>
</evidence>
<dbReference type="GO" id="GO:0005774">
    <property type="term" value="C:vacuolar membrane"/>
    <property type="evidence" value="ECO:0007669"/>
    <property type="project" value="UniProtKB-SubCell"/>
</dbReference>